<dbReference type="InterPro" id="IPR007712">
    <property type="entry name" value="RelE/ParE_toxin"/>
</dbReference>
<proteinExistence type="predicted"/>
<reference evidence="2 3" key="1">
    <citation type="submission" date="2020-07" db="EMBL/GenBank/DDBJ databases">
        <authorList>
            <person name="Feng X."/>
        </authorList>
    </citation>
    <scope>NUCLEOTIDE SEQUENCE [LARGE SCALE GENOMIC DNA]</scope>
    <source>
        <strain evidence="2 3">JCM14086</strain>
    </source>
</reference>
<comment type="caution">
    <text evidence="2">The sequence shown here is derived from an EMBL/GenBank/DDBJ whole genome shotgun (WGS) entry which is preliminary data.</text>
</comment>
<keyword evidence="1" id="KW-1277">Toxin-antitoxin system</keyword>
<dbReference type="SUPFAM" id="SSF143011">
    <property type="entry name" value="RelE-like"/>
    <property type="match status" value="1"/>
</dbReference>
<dbReference type="Pfam" id="PF05016">
    <property type="entry name" value="ParE_toxin"/>
    <property type="match status" value="1"/>
</dbReference>
<dbReference type="Proteomes" id="UP000525652">
    <property type="component" value="Unassembled WGS sequence"/>
</dbReference>
<dbReference type="InterPro" id="IPR052747">
    <property type="entry name" value="TA_system_RelE_toxin"/>
</dbReference>
<protein>
    <submittedName>
        <fullName evidence="2">Type II toxin-antitoxin system RelE/ParE family toxin</fullName>
    </submittedName>
</protein>
<dbReference type="PANTHER" id="PTHR38813:SF1">
    <property type="entry name" value="TOXIN RELE1-RELATED"/>
    <property type="match status" value="1"/>
</dbReference>
<evidence type="ECO:0000313" key="3">
    <source>
        <dbReference type="Proteomes" id="UP000525652"/>
    </source>
</evidence>
<evidence type="ECO:0000256" key="1">
    <source>
        <dbReference type="ARBA" id="ARBA00022649"/>
    </source>
</evidence>
<sequence length="82" mass="9827">MKYTSELKPKAIKDLKSIPLKERERIVGRIERIEDNLEGDVKKLTNHPPEYRMRSGNYRVLFEIEEGKIVVYRVLHRKEAYL</sequence>
<accession>A0A7X1E2R3</accession>
<gene>
    <name evidence="2" type="ORF">H5P30_00610</name>
</gene>
<dbReference type="Gene3D" id="3.30.2310.20">
    <property type="entry name" value="RelE-like"/>
    <property type="match status" value="1"/>
</dbReference>
<dbReference type="InterPro" id="IPR035093">
    <property type="entry name" value="RelE/ParE_toxin_dom_sf"/>
</dbReference>
<evidence type="ECO:0000313" key="2">
    <source>
        <dbReference type="EMBL" id="MBC2600276.1"/>
    </source>
</evidence>
<name>A0A7X1E2R3_9BACT</name>
<dbReference type="AlphaFoldDB" id="A0A7X1E2R3"/>
<dbReference type="PANTHER" id="PTHR38813">
    <property type="match status" value="1"/>
</dbReference>
<keyword evidence="3" id="KW-1185">Reference proteome</keyword>
<dbReference type="RefSeq" id="WP_185691031.1">
    <property type="nucleotide sequence ID" value="NZ_JACHVA010000009.1"/>
</dbReference>
<dbReference type="EMBL" id="JACHVA010000009">
    <property type="protein sequence ID" value="MBC2600276.1"/>
    <property type="molecule type" value="Genomic_DNA"/>
</dbReference>
<organism evidence="2 3">
    <name type="scientific">Puniceicoccus vermicola</name>
    <dbReference type="NCBI Taxonomy" id="388746"/>
    <lineage>
        <taxon>Bacteria</taxon>
        <taxon>Pseudomonadati</taxon>
        <taxon>Verrucomicrobiota</taxon>
        <taxon>Opitutia</taxon>
        <taxon>Puniceicoccales</taxon>
        <taxon>Puniceicoccaceae</taxon>
        <taxon>Puniceicoccus</taxon>
    </lineage>
</organism>